<dbReference type="InterPro" id="IPR050215">
    <property type="entry name" value="Thiolase-like_sf_Thiolase"/>
</dbReference>
<keyword evidence="13" id="KW-1185">Reference proteome</keyword>
<dbReference type="RefSeq" id="WP_173179368.1">
    <property type="nucleotide sequence ID" value="NZ_AP023189.1"/>
</dbReference>
<dbReference type="AlphaFoldDB" id="A0A6J4E8T1"/>
<evidence type="ECO:0000256" key="2">
    <source>
        <dbReference type="ARBA" id="ARBA00010982"/>
    </source>
</evidence>
<comment type="catalytic activity">
    <reaction evidence="5">
        <text>succinyl-CoA + acetyl-CoA = 3-oxoadipyl-CoA + CoA</text>
        <dbReference type="Rhea" id="RHEA:19481"/>
        <dbReference type="ChEBI" id="CHEBI:57287"/>
        <dbReference type="ChEBI" id="CHEBI:57288"/>
        <dbReference type="ChEBI" id="CHEBI:57292"/>
        <dbReference type="ChEBI" id="CHEBI:57348"/>
        <dbReference type="EC" id="2.3.1.174"/>
    </reaction>
</comment>
<dbReference type="NCBIfam" id="TIGR01930">
    <property type="entry name" value="AcCoA-C-Actrans"/>
    <property type="match status" value="1"/>
</dbReference>
<protein>
    <submittedName>
        <fullName evidence="10">Acyl-CoA thiolase</fullName>
    </submittedName>
</protein>
<feature type="active site" description="Proton acceptor" evidence="6">
    <location>
        <position position="362"/>
    </location>
</feature>
<gene>
    <name evidence="10" type="ORF">TUM18999_38270</name>
    <name evidence="11" type="ORF">TUM20286_58840</name>
</gene>
<comment type="similarity">
    <text evidence="2 7">Belongs to the thiolase-like superfamily. Thiolase family.</text>
</comment>
<evidence type="ECO:0000313" key="12">
    <source>
        <dbReference type="Proteomes" id="UP000509383"/>
    </source>
</evidence>
<feature type="active site" description="Acyl-thioester intermediate" evidence="6">
    <location>
        <position position="90"/>
    </location>
</feature>
<dbReference type="InterPro" id="IPR002155">
    <property type="entry name" value="Thiolase"/>
</dbReference>
<feature type="domain" description="Thiolase C-terminal" evidence="9">
    <location>
        <begin position="254"/>
        <end position="374"/>
    </location>
</feature>
<dbReference type="CDD" id="cd00751">
    <property type="entry name" value="thiolase"/>
    <property type="match status" value="1"/>
</dbReference>
<feature type="active site" description="Proton acceptor" evidence="6">
    <location>
        <position position="332"/>
    </location>
</feature>
<dbReference type="EMBL" id="AP023189">
    <property type="protein sequence ID" value="BCG25636.1"/>
    <property type="molecule type" value="Genomic_DNA"/>
</dbReference>
<dbReference type="InterPro" id="IPR020617">
    <property type="entry name" value="Thiolase_C"/>
</dbReference>
<dbReference type="EMBL" id="BQKM01000026">
    <property type="protein sequence ID" value="GJN56132.1"/>
    <property type="molecule type" value="Genomic_DNA"/>
</dbReference>
<dbReference type="PANTHER" id="PTHR43853:SF21">
    <property type="entry name" value="STEROID 3-KETOACYL-COA THIOLASE"/>
    <property type="match status" value="1"/>
</dbReference>
<evidence type="ECO:0000256" key="7">
    <source>
        <dbReference type="RuleBase" id="RU003557"/>
    </source>
</evidence>
<dbReference type="Proteomes" id="UP000509383">
    <property type="component" value="Chromosome"/>
</dbReference>
<dbReference type="PROSITE" id="PS00098">
    <property type="entry name" value="THIOLASE_1"/>
    <property type="match status" value="1"/>
</dbReference>
<evidence type="ECO:0000259" key="9">
    <source>
        <dbReference type="Pfam" id="PF02803"/>
    </source>
</evidence>
<accession>A0A6J4E8T1</accession>
<evidence type="ECO:0000256" key="6">
    <source>
        <dbReference type="PIRSR" id="PIRSR000429-1"/>
    </source>
</evidence>
<dbReference type="InterPro" id="IPR020616">
    <property type="entry name" value="Thiolase_N"/>
</dbReference>
<comment type="pathway">
    <text evidence="1">Lipid metabolism.</text>
</comment>
<dbReference type="PROSITE" id="PS00737">
    <property type="entry name" value="THIOLASE_2"/>
    <property type="match status" value="1"/>
</dbReference>
<dbReference type="KEGG" id="ptw:TUM18999_38270"/>
<evidence type="ECO:0000259" key="8">
    <source>
        <dbReference type="Pfam" id="PF00108"/>
    </source>
</evidence>
<proteinExistence type="inferred from homology"/>
<dbReference type="FunFam" id="3.40.47.10:FF:000010">
    <property type="entry name" value="Acetyl-CoA acetyltransferase (Thiolase)"/>
    <property type="match status" value="1"/>
</dbReference>
<dbReference type="Gene3D" id="3.40.47.10">
    <property type="match status" value="1"/>
</dbReference>
<evidence type="ECO:0000313" key="13">
    <source>
        <dbReference type="Proteomes" id="UP001054892"/>
    </source>
</evidence>
<dbReference type="GO" id="GO:0010124">
    <property type="term" value="P:phenylacetate catabolic process"/>
    <property type="evidence" value="ECO:0007669"/>
    <property type="project" value="TreeGrafter"/>
</dbReference>
<keyword evidence="3 7" id="KW-0808">Transferase</keyword>
<evidence type="ECO:0000256" key="3">
    <source>
        <dbReference type="ARBA" id="ARBA00022679"/>
    </source>
</evidence>
<dbReference type="SUPFAM" id="SSF53901">
    <property type="entry name" value="Thiolase-like"/>
    <property type="match status" value="2"/>
</dbReference>
<dbReference type="InterPro" id="IPR020615">
    <property type="entry name" value="Thiolase_acyl_enz_int_AS"/>
</dbReference>
<evidence type="ECO:0000256" key="5">
    <source>
        <dbReference type="ARBA" id="ARBA00048527"/>
    </source>
</evidence>
<dbReference type="PANTHER" id="PTHR43853">
    <property type="entry name" value="3-KETOACYL-COA THIOLASE, PEROXISOMAL"/>
    <property type="match status" value="1"/>
</dbReference>
<dbReference type="Pfam" id="PF00108">
    <property type="entry name" value="Thiolase_N"/>
    <property type="match status" value="1"/>
</dbReference>
<dbReference type="GO" id="GO:0033812">
    <property type="term" value="F:3-oxoadipyl-CoA thiolase activity"/>
    <property type="evidence" value="ECO:0007669"/>
    <property type="project" value="UniProtKB-EC"/>
</dbReference>
<name>A0A6J4E8T1_9PSED</name>
<dbReference type="InterPro" id="IPR016039">
    <property type="entry name" value="Thiolase-like"/>
</dbReference>
<evidence type="ECO:0000256" key="1">
    <source>
        <dbReference type="ARBA" id="ARBA00005189"/>
    </source>
</evidence>
<dbReference type="Pfam" id="PF02803">
    <property type="entry name" value="Thiolase_C"/>
    <property type="match status" value="1"/>
</dbReference>
<organism evidence="10 12">
    <name type="scientific">Pseudomonas tohonis</name>
    <dbReference type="NCBI Taxonomy" id="2725477"/>
    <lineage>
        <taxon>Bacteria</taxon>
        <taxon>Pseudomonadati</taxon>
        <taxon>Pseudomonadota</taxon>
        <taxon>Gammaproteobacteria</taxon>
        <taxon>Pseudomonadales</taxon>
        <taxon>Pseudomonadaceae</taxon>
        <taxon>Pseudomonas</taxon>
    </lineage>
</organism>
<feature type="domain" description="Thiolase N-terminal" evidence="8">
    <location>
        <begin position="4"/>
        <end position="245"/>
    </location>
</feature>
<evidence type="ECO:0000313" key="10">
    <source>
        <dbReference type="EMBL" id="BCG25636.1"/>
    </source>
</evidence>
<dbReference type="PIRSF" id="PIRSF000429">
    <property type="entry name" value="Ac-CoA_Ac_transf"/>
    <property type="match status" value="1"/>
</dbReference>
<evidence type="ECO:0000256" key="4">
    <source>
        <dbReference type="ARBA" id="ARBA00023315"/>
    </source>
</evidence>
<dbReference type="GO" id="GO:0005737">
    <property type="term" value="C:cytoplasm"/>
    <property type="evidence" value="ECO:0007669"/>
    <property type="project" value="UniProtKB-ARBA"/>
</dbReference>
<dbReference type="InterPro" id="IPR020613">
    <property type="entry name" value="Thiolase_CS"/>
</dbReference>
<dbReference type="GO" id="GO:0006635">
    <property type="term" value="P:fatty acid beta-oxidation"/>
    <property type="evidence" value="ECO:0007669"/>
    <property type="project" value="TreeGrafter"/>
</dbReference>
<sequence length="377" mass="39108">MQSIVIAGFARSPFHFAKKGGLINIRPDDLAGQVVKGLVDRLDIDPSEIEDLILGCAYPEAEQGMNLARIVGFLSGLPQSVAGATVNRFCGSSMTAIHFAAGQIQLGAGEAFICGGVESMTRVPMGGFNISPNPRLASGEIQAYIPMGHTAEIVAERYAISRADQEAMAVQSHGKAADARLRGLLQDEIITIETPDGPVTEDGCIRPGTSAEALAQLKPAFGGSVTAGTASPLTDGAAAVFVCTEAFARRWKLDILARIKAVAVVGCAPEVMGMGPLHATRKLLQRSGLSVNDIDLFEINEAFASQALACIRELDIDIAKVNLDGGGMAIGHPLGATGARITGKAASLLKRTGGRYAVATQCIGGGQGVATLLESVE</sequence>
<evidence type="ECO:0000313" key="11">
    <source>
        <dbReference type="EMBL" id="GJN56132.1"/>
    </source>
</evidence>
<keyword evidence="4 7" id="KW-0012">Acyltransferase</keyword>
<dbReference type="Proteomes" id="UP001054892">
    <property type="component" value="Unassembled WGS sequence"/>
</dbReference>
<reference evidence="10 12" key="1">
    <citation type="submission" date="2020-05" db="EMBL/GenBank/DDBJ databases">
        <title>Characterization of novel class B3 metallo-beta-lactamase from novel Pseudomonas species.</title>
        <authorList>
            <person name="Yamada K."/>
            <person name="Aoki K."/>
            <person name="Ishii Y."/>
        </authorList>
    </citation>
    <scope>NUCLEOTIDE SEQUENCE [LARGE SCALE GENOMIC DNA]</scope>
    <source>
        <strain evidence="10 12">TUM18999</strain>
        <strain evidence="11 13">TUM20286</strain>
    </source>
</reference>